<reference evidence="1" key="2">
    <citation type="submission" date="2020-11" db="EMBL/GenBank/DDBJ databases">
        <authorList>
            <consortium name="NCBI Pathogen Detection Project"/>
        </authorList>
    </citation>
    <scope>NUCLEOTIDE SEQUENCE</scope>
    <source>
        <strain evidence="1">D3612</strain>
    </source>
</reference>
<proteinExistence type="predicted"/>
<organism evidence="1 2">
    <name type="scientific">Legionella pneumophila</name>
    <dbReference type="NCBI Taxonomy" id="446"/>
    <lineage>
        <taxon>Bacteria</taxon>
        <taxon>Pseudomonadati</taxon>
        <taxon>Pseudomonadota</taxon>
        <taxon>Gammaproteobacteria</taxon>
        <taxon>Legionellales</taxon>
        <taxon>Legionellaceae</taxon>
        <taxon>Legionella</taxon>
    </lineage>
</organism>
<reference evidence="1" key="1">
    <citation type="journal article" date="2018" name="Genome Biol.">
        <title>SKESA: strategic k-mer extension for scrupulous assemblies.</title>
        <authorList>
            <person name="Souvorov A."/>
            <person name="Agarwala R."/>
            <person name="Lipman D.J."/>
        </authorList>
    </citation>
    <scope>NUCLEOTIDE SEQUENCE</scope>
    <source>
        <strain evidence="1">D3612</strain>
    </source>
</reference>
<dbReference type="RefSeq" id="WP_061637054.1">
    <property type="nucleotide sequence ID" value="NZ_CP048618.1"/>
</dbReference>
<evidence type="ECO:0000313" key="2">
    <source>
        <dbReference type="Proteomes" id="UP000861567"/>
    </source>
</evidence>
<sequence>MSELENAIIFESKRSRKREEEISDDIYFSVFKNKKGYLTLKIQIGFNIARKAKINEKTKLKFGCDREDKTIWYLIAGDEGYAISKARNGASYVSSIRWPFEFINKKNIKIEKNNIEINSDKRIITLFVFDYIDKSELILRDQ</sequence>
<dbReference type="AlphaFoldDB" id="A0AAN5KT16"/>
<name>A0AAN5KT16_LEGPN</name>
<dbReference type="EMBL" id="DACSEI010000031">
    <property type="protein sequence ID" value="HAT1597285.1"/>
    <property type="molecule type" value="Genomic_DNA"/>
</dbReference>
<gene>
    <name evidence="1" type="ORF">I8Y58_002530</name>
</gene>
<accession>A0AAN5KT16</accession>
<protein>
    <submittedName>
        <fullName evidence="1">Uncharacterized protein</fullName>
    </submittedName>
</protein>
<dbReference type="Proteomes" id="UP000861567">
    <property type="component" value="Unassembled WGS sequence"/>
</dbReference>
<evidence type="ECO:0000313" key="1">
    <source>
        <dbReference type="EMBL" id="HAT1597285.1"/>
    </source>
</evidence>
<comment type="caution">
    <text evidence="1">The sequence shown here is derived from an EMBL/GenBank/DDBJ whole genome shotgun (WGS) entry which is preliminary data.</text>
</comment>